<evidence type="ECO:0000313" key="2">
    <source>
        <dbReference type="EMBL" id="KAL0909154.1"/>
    </source>
</evidence>
<feature type="compositionally biased region" description="Basic and acidic residues" evidence="1">
    <location>
        <begin position="18"/>
        <end position="35"/>
    </location>
</feature>
<proteinExistence type="predicted"/>
<evidence type="ECO:0000256" key="1">
    <source>
        <dbReference type="SAM" id="MobiDB-lite"/>
    </source>
</evidence>
<feature type="region of interest" description="Disordered" evidence="1">
    <location>
        <begin position="1"/>
        <end position="42"/>
    </location>
</feature>
<keyword evidence="3" id="KW-1185">Reference proteome</keyword>
<accession>A0ABD0U8P6</accession>
<dbReference type="EMBL" id="JANQDX010000016">
    <property type="protein sequence ID" value="KAL0909154.1"/>
    <property type="molecule type" value="Genomic_DNA"/>
</dbReference>
<gene>
    <name evidence="2" type="ORF">M5K25_019997</name>
</gene>
<protein>
    <submittedName>
        <fullName evidence="2">Uncharacterized protein</fullName>
    </submittedName>
</protein>
<comment type="caution">
    <text evidence="2">The sequence shown here is derived from an EMBL/GenBank/DDBJ whole genome shotgun (WGS) entry which is preliminary data.</text>
</comment>
<sequence length="170" mass="18785">MNPAQAIKSRSLSGCESRSSDESHSRSRSRNESRCRVTQTTRRAVESSTTVFELGLVKQSSSKLCSSSTRELDKLNSSSPLTSRAVAPLHVTGNVQHVPYHALPGVIRFEISAAEPLDTILARPSRRVGHRPRVCFSSSPAVCSSRFYPYLRDVLHETRDVPYNISTPSN</sequence>
<organism evidence="2 3">
    <name type="scientific">Dendrobium thyrsiflorum</name>
    <name type="common">Pinecone-like raceme dendrobium</name>
    <name type="synonym">Orchid</name>
    <dbReference type="NCBI Taxonomy" id="117978"/>
    <lineage>
        <taxon>Eukaryota</taxon>
        <taxon>Viridiplantae</taxon>
        <taxon>Streptophyta</taxon>
        <taxon>Embryophyta</taxon>
        <taxon>Tracheophyta</taxon>
        <taxon>Spermatophyta</taxon>
        <taxon>Magnoliopsida</taxon>
        <taxon>Liliopsida</taxon>
        <taxon>Asparagales</taxon>
        <taxon>Orchidaceae</taxon>
        <taxon>Epidendroideae</taxon>
        <taxon>Malaxideae</taxon>
        <taxon>Dendrobiinae</taxon>
        <taxon>Dendrobium</taxon>
    </lineage>
</organism>
<name>A0ABD0U8P6_DENTH</name>
<dbReference type="AlphaFoldDB" id="A0ABD0U8P6"/>
<reference evidence="2 3" key="1">
    <citation type="journal article" date="2024" name="Plant Biotechnol. J.">
        <title>Dendrobium thyrsiflorum genome and its molecular insights into genes involved in important horticultural traits.</title>
        <authorList>
            <person name="Chen B."/>
            <person name="Wang J.Y."/>
            <person name="Zheng P.J."/>
            <person name="Li K.L."/>
            <person name="Liang Y.M."/>
            <person name="Chen X.F."/>
            <person name="Zhang C."/>
            <person name="Zhao X."/>
            <person name="He X."/>
            <person name="Zhang G.Q."/>
            <person name="Liu Z.J."/>
            <person name="Xu Q."/>
        </authorList>
    </citation>
    <scope>NUCLEOTIDE SEQUENCE [LARGE SCALE GENOMIC DNA]</scope>
    <source>
        <strain evidence="2">GZMU011</strain>
    </source>
</reference>
<dbReference type="Proteomes" id="UP001552299">
    <property type="component" value="Unassembled WGS sequence"/>
</dbReference>
<evidence type="ECO:0000313" key="3">
    <source>
        <dbReference type="Proteomes" id="UP001552299"/>
    </source>
</evidence>